<keyword evidence="5" id="KW-0732">Signal</keyword>
<feature type="signal peptide" evidence="5">
    <location>
        <begin position="1"/>
        <end position="21"/>
    </location>
</feature>
<dbReference type="PANTHER" id="PTHR11073">
    <property type="entry name" value="CALRETICULIN AND CALNEXIN"/>
    <property type="match status" value="1"/>
</dbReference>
<reference evidence="6" key="1">
    <citation type="submission" date="2023-06" db="EMBL/GenBank/DDBJ databases">
        <title>Genomic analysis of the entomopathogenic nematode Steinernema hermaphroditum.</title>
        <authorList>
            <person name="Schwarz E.M."/>
            <person name="Heppert J.K."/>
            <person name="Baniya A."/>
            <person name="Schwartz H.T."/>
            <person name="Tan C.-H."/>
            <person name="Antoshechkin I."/>
            <person name="Sternberg P.W."/>
            <person name="Goodrich-Blair H."/>
            <person name="Dillman A.R."/>
        </authorList>
    </citation>
    <scope>NUCLEOTIDE SEQUENCE</scope>
    <source>
        <strain evidence="6">PS9179</strain>
        <tissue evidence="6">Whole animal</tissue>
    </source>
</reference>
<evidence type="ECO:0000256" key="3">
    <source>
        <dbReference type="ARBA" id="ARBA00022824"/>
    </source>
</evidence>
<name>A0AA39IRS7_9BILA</name>
<dbReference type="GO" id="GO:0036503">
    <property type="term" value="P:ERAD pathway"/>
    <property type="evidence" value="ECO:0007669"/>
    <property type="project" value="TreeGrafter"/>
</dbReference>
<dbReference type="GO" id="GO:0006457">
    <property type="term" value="P:protein folding"/>
    <property type="evidence" value="ECO:0007669"/>
    <property type="project" value="InterPro"/>
</dbReference>
<keyword evidence="5" id="KW-1133">Transmembrane helix</keyword>
<dbReference type="AlphaFoldDB" id="A0AA39IRS7"/>
<accession>A0AA39IRS7</accession>
<dbReference type="GO" id="GO:0005509">
    <property type="term" value="F:calcium ion binding"/>
    <property type="evidence" value="ECO:0007669"/>
    <property type="project" value="InterPro"/>
</dbReference>
<dbReference type="EMBL" id="JAUCMV010000001">
    <property type="protein sequence ID" value="KAK0428337.1"/>
    <property type="molecule type" value="Genomic_DNA"/>
</dbReference>
<keyword evidence="5" id="KW-0143">Chaperone</keyword>
<dbReference type="PANTHER" id="PTHR11073:SF1">
    <property type="entry name" value="CALNEXIN 14D-RELATED"/>
    <property type="match status" value="1"/>
</dbReference>
<sequence length="503" mass="56612">MNHKLLLLLAFIAVSSVGASGSKDGCYPKPFETVEFKPPKLPTEGVYFHEEFTNRSVLGTKWVPSDSRLKMHVSHGVSFGHPGRKFTGSYEIASQPKSLISGDYGLLFESSAFWVRLHAIAAKLDKPYHFKLEKPLIVQFEANFVVELSCSFFALKLLPGFEETPALFRWRKYLEDFDDESFFTIAFGPDYPCTEEGKGLTKETRVFVQVGTEHSWPFKHEVHKCVGPVCEEATLLNNTGNHLYTLRMEPDDTFYVYIDNELRTKGNLSEHFEPKIALYDHRFPPQTLSQIGHPKYKGPIPTRFNELRPITAIGLMTNDGARAGIAVDNIIVTDDEKIAREYAEQTYGAKLAQEKALAEPPLICPKKTEKVPVDDSKGAASALNGFRLKITWSESGWCNGRTGATHLLLVVQAKQVVPLFVLRVFKMAPLIDIVQILLYCLLALFTVVSLYVISVVHEKQRCRADKDAQDANFRACVLRRVKSVLQRLPESATSTERSRVAVH</sequence>
<evidence type="ECO:0000256" key="1">
    <source>
        <dbReference type="ARBA" id="ARBA00004240"/>
    </source>
</evidence>
<keyword evidence="4" id="KW-1015">Disulfide bond</keyword>
<dbReference type="InterPro" id="IPR013320">
    <property type="entry name" value="ConA-like_dom_sf"/>
</dbReference>
<evidence type="ECO:0000313" key="7">
    <source>
        <dbReference type="Proteomes" id="UP001175271"/>
    </source>
</evidence>
<evidence type="ECO:0000256" key="2">
    <source>
        <dbReference type="ARBA" id="ARBA00010983"/>
    </source>
</evidence>
<comment type="similarity">
    <text evidence="2 5">Belongs to the calreticulin family.</text>
</comment>
<comment type="subcellular location">
    <subcellularLocation>
        <location evidence="1">Endoplasmic reticulum</location>
    </subcellularLocation>
</comment>
<dbReference type="SUPFAM" id="SSF49899">
    <property type="entry name" value="Concanavalin A-like lectins/glucanases"/>
    <property type="match status" value="1"/>
</dbReference>
<feature type="transmembrane region" description="Helical" evidence="5">
    <location>
        <begin position="436"/>
        <end position="456"/>
    </location>
</feature>
<protein>
    <submittedName>
        <fullName evidence="6">Uncharacterized protein</fullName>
    </submittedName>
</protein>
<keyword evidence="3 5" id="KW-0256">Endoplasmic reticulum</keyword>
<feature type="disulfide bond" evidence="4">
    <location>
        <begin position="150"/>
        <end position="193"/>
    </location>
</feature>
<gene>
    <name evidence="6" type="ORF">QR680_010744</name>
</gene>
<keyword evidence="5" id="KW-0812">Transmembrane</keyword>
<dbReference type="GO" id="GO:0051082">
    <property type="term" value="F:unfolded protein binding"/>
    <property type="evidence" value="ECO:0007669"/>
    <property type="project" value="InterPro"/>
</dbReference>
<proteinExistence type="inferred from homology"/>
<keyword evidence="7" id="KW-1185">Reference proteome</keyword>
<keyword evidence="5" id="KW-0472">Membrane</keyword>
<feature type="chain" id="PRO_5041487105" evidence="5">
    <location>
        <begin position="22"/>
        <end position="503"/>
    </location>
</feature>
<evidence type="ECO:0000256" key="4">
    <source>
        <dbReference type="PIRSR" id="PIRSR601580-3"/>
    </source>
</evidence>
<organism evidence="6 7">
    <name type="scientific">Steinernema hermaphroditum</name>
    <dbReference type="NCBI Taxonomy" id="289476"/>
    <lineage>
        <taxon>Eukaryota</taxon>
        <taxon>Metazoa</taxon>
        <taxon>Ecdysozoa</taxon>
        <taxon>Nematoda</taxon>
        <taxon>Chromadorea</taxon>
        <taxon>Rhabditida</taxon>
        <taxon>Tylenchina</taxon>
        <taxon>Panagrolaimomorpha</taxon>
        <taxon>Strongyloidoidea</taxon>
        <taxon>Steinernematidae</taxon>
        <taxon>Steinernema</taxon>
    </lineage>
</organism>
<comment type="caution">
    <text evidence="6">The sequence shown here is derived from an EMBL/GenBank/DDBJ whole genome shotgun (WGS) entry which is preliminary data.</text>
</comment>
<evidence type="ECO:0000313" key="6">
    <source>
        <dbReference type="EMBL" id="KAK0428337.1"/>
    </source>
</evidence>
<dbReference type="Pfam" id="PF00262">
    <property type="entry name" value="Calreticulin"/>
    <property type="match status" value="1"/>
</dbReference>
<dbReference type="Proteomes" id="UP001175271">
    <property type="component" value="Unassembled WGS sequence"/>
</dbReference>
<evidence type="ECO:0000256" key="5">
    <source>
        <dbReference type="RuleBase" id="RU362126"/>
    </source>
</evidence>
<dbReference type="Gene3D" id="2.60.120.200">
    <property type="match status" value="1"/>
</dbReference>
<dbReference type="InterPro" id="IPR001580">
    <property type="entry name" value="Calret/calnex"/>
</dbReference>
<dbReference type="GO" id="GO:0005789">
    <property type="term" value="C:endoplasmic reticulum membrane"/>
    <property type="evidence" value="ECO:0007669"/>
    <property type="project" value="TreeGrafter"/>
</dbReference>